<dbReference type="PROSITE" id="PS00870">
    <property type="entry name" value="CLPAB_1"/>
    <property type="match status" value="1"/>
</dbReference>
<dbReference type="CDD" id="cd19499">
    <property type="entry name" value="RecA-like_ClpB_Hsp104-like"/>
    <property type="match status" value="1"/>
</dbReference>
<comment type="subcellular location">
    <subcellularLocation>
        <location evidence="10">Cytoplasm</location>
    </subcellularLocation>
</comment>
<dbReference type="InterPro" id="IPR041546">
    <property type="entry name" value="ClpA/ClpB_AAA_lid"/>
</dbReference>
<proteinExistence type="inferred from homology"/>
<dbReference type="Gene3D" id="1.10.1780.10">
    <property type="entry name" value="Clp, N-terminal domain"/>
    <property type="match status" value="1"/>
</dbReference>
<dbReference type="Pfam" id="PF07724">
    <property type="entry name" value="AAA_2"/>
    <property type="match status" value="1"/>
</dbReference>
<dbReference type="Proteomes" id="UP001216907">
    <property type="component" value="Unassembled WGS sequence"/>
</dbReference>
<keyword evidence="10" id="KW-0346">Stress response</keyword>
<dbReference type="RefSeq" id="WP_277859918.1">
    <property type="nucleotide sequence ID" value="NZ_JARRAG010000001.1"/>
</dbReference>
<dbReference type="InterPro" id="IPR019489">
    <property type="entry name" value="Clp_ATPase_C"/>
</dbReference>
<feature type="coiled-coil region" evidence="10">
    <location>
        <begin position="415"/>
        <end position="461"/>
    </location>
</feature>
<name>A0ABT6F830_9BACT</name>
<reference evidence="12 13" key="1">
    <citation type="submission" date="2023-03" db="EMBL/GenBank/DDBJ databases">
        <title>Paludisphaera mucosa sp. nov. a novel planctomycete from northern fen.</title>
        <authorList>
            <person name="Ivanova A."/>
        </authorList>
    </citation>
    <scope>NUCLEOTIDE SEQUENCE [LARGE SCALE GENOMIC DNA]</scope>
    <source>
        <strain evidence="12 13">Pla2</strain>
    </source>
</reference>
<dbReference type="SUPFAM" id="SSF52540">
    <property type="entry name" value="P-loop containing nucleoside triphosphate hydrolases"/>
    <property type="match status" value="2"/>
</dbReference>
<dbReference type="SMART" id="SM00382">
    <property type="entry name" value="AAA"/>
    <property type="match status" value="2"/>
</dbReference>
<keyword evidence="3 9" id="KW-0677">Repeat</keyword>
<evidence type="ECO:0000256" key="3">
    <source>
        <dbReference type="ARBA" id="ARBA00022737"/>
    </source>
</evidence>
<dbReference type="PANTHER" id="PTHR11638">
    <property type="entry name" value="ATP-DEPENDENT CLP PROTEASE"/>
    <property type="match status" value="1"/>
</dbReference>
<evidence type="ECO:0000256" key="4">
    <source>
        <dbReference type="ARBA" id="ARBA00022741"/>
    </source>
</evidence>
<dbReference type="SMART" id="SM01086">
    <property type="entry name" value="ClpB_D2-small"/>
    <property type="match status" value="1"/>
</dbReference>
<dbReference type="InterPro" id="IPR003959">
    <property type="entry name" value="ATPase_AAA_core"/>
</dbReference>
<evidence type="ECO:0000256" key="2">
    <source>
        <dbReference type="ARBA" id="ARBA00017574"/>
    </source>
</evidence>
<keyword evidence="4 10" id="KW-0547">Nucleotide-binding</keyword>
<evidence type="ECO:0000256" key="5">
    <source>
        <dbReference type="ARBA" id="ARBA00022840"/>
    </source>
</evidence>
<dbReference type="InterPro" id="IPR003593">
    <property type="entry name" value="AAA+_ATPase"/>
</dbReference>
<accession>A0ABT6F830</accession>
<gene>
    <name evidence="10 12" type="primary">clpB</name>
    <name evidence="12" type="ORF">PZE19_07300</name>
</gene>
<evidence type="ECO:0000256" key="7">
    <source>
        <dbReference type="ARBA" id="ARBA00023186"/>
    </source>
</evidence>
<comment type="subunit">
    <text evidence="8">Homohexamer. The oligomerization is ATP-dependent.</text>
</comment>
<evidence type="ECO:0000256" key="9">
    <source>
        <dbReference type="PROSITE-ProRule" id="PRU01251"/>
    </source>
</evidence>
<keyword evidence="5 10" id="KW-0067">ATP-binding</keyword>
<dbReference type="Pfam" id="PF00004">
    <property type="entry name" value="AAA"/>
    <property type="match status" value="1"/>
</dbReference>
<evidence type="ECO:0000313" key="13">
    <source>
        <dbReference type="Proteomes" id="UP001216907"/>
    </source>
</evidence>
<comment type="caution">
    <text evidence="12">The sequence shown here is derived from an EMBL/GenBank/DDBJ whole genome shotgun (WGS) entry which is preliminary data.</text>
</comment>
<comment type="function">
    <text evidence="10">Part of a stress-induced multi-chaperone system, it is involved in the recovery of the cell from heat-induced damage, in cooperation with DnaK, DnaJ and GrpE.</text>
</comment>
<dbReference type="InterPro" id="IPR018368">
    <property type="entry name" value="ClpA/B_CS1"/>
</dbReference>
<comment type="subunit">
    <text evidence="10">Homohexamer; The oligomerization is ATP-dependent.</text>
</comment>
<dbReference type="InterPro" id="IPR017730">
    <property type="entry name" value="Chaperonin_ClpB"/>
</dbReference>
<organism evidence="12 13">
    <name type="scientific">Paludisphaera mucosa</name>
    <dbReference type="NCBI Taxonomy" id="3030827"/>
    <lineage>
        <taxon>Bacteria</taxon>
        <taxon>Pseudomonadati</taxon>
        <taxon>Planctomycetota</taxon>
        <taxon>Planctomycetia</taxon>
        <taxon>Isosphaerales</taxon>
        <taxon>Isosphaeraceae</taxon>
        <taxon>Paludisphaera</taxon>
    </lineage>
</organism>
<dbReference type="InterPro" id="IPR004176">
    <property type="entry name" value="Clp_R_N"/>
</dbReference>
<evidence type="ECO:0000259" key="11">
    <source>
        <dbReference type="PROSITE" id="PS51903"/>
    </source>
</evidence>
<evidence type="ECO:0000256" key="6">
    <source>
        <dbReference type="ARBA" id="ARBA00023054"/>
    </source>
</evidence>
<evidence type="ECO:0000256" key="8">
    <source>
        <dbReference type="ARBA" id="ARBA00026057"/>
    </source>
</evidence>
<dbReference type="InterPro" id="IPR001270">
    <property type="entry name" value="ClpA/B"/>
</dbReference>
<comment type="similarity">
    <text evidence="1 10">Belongs to the ClpA/ClpB family.</text>
</comment>
<keyword evidence="10" id="KW-0963">Cytoplasm</keyword>
<dbReference type="InterPro" id="IPR036628">
    <property type="entry name" value="Clp_N_dom_sf"/>
</dbReference>
<dbReference type="Pfam" id="PF17871">
    <property type="entry name" value="AAA_lid_9"/>
    <property type="match status" value="1"/>
</dbReference>
<dbReference type="Gene3D" id="3.40.50.300">
    <property type="entry name" value="P-loop containing nucleotide triphosphate hydrolases"/>
    <property type="match status" value="3"/>
</dbReference>
<dbReference type="Gene3D" id="1.10.8.60">
    <property type="match status" value="1"/>
</dbReference>
<dbReference type="SUPFAM" id="SSF81923">
    <property type="entry name" value="Double Clp-N motif"/>
    <property type="match status" value="1"/>
</dbReference>
<keyword evidence="7 10" id="KW-0143">Chaperone</keyword>
<dbReference type="PANTHER" id="PTHR11638:SF18">
    <property type="entry name" value="HEAT SHOCK PROTEIN 104"/>
    <property type="match status" value="1"/>
</dbReference>
<dbReference type="InterPro" id="IPR027417">
    <property type="entry name" value="P-loop_NTPase"/>
</dbReference>
<evidence type="ECO:0000313" key="12">
    <source>
        <dbReference type="EMBL" id="MDG3003568.1"/>
    </source>
</evidence>
<evidence type="ECO:0000256" key="1">
    <source>
        <dbReference type="ARBA" id="ARBA00008675"/>
    </source>
</evidence>
<evidence type="ECO:0000256" key="10">
    <source>
        <dbReference type="RuleBase" id="RU362034"/>
    </source>
</evidence>
<dbReference type="CDD" id="cd00009">
    <property type="entry name" value="AAA"/>
    <property type="match status" value="1"/>
</dbReference>
<dbReference type="EMBL" id="JARRAG010000001">
    <property type="protein sequence ID" value="MDG3003568.1"/>
    <property type="molecule type" value="Genomic_DNA"/>
</dbReference>
<sequence>MAFRFDKLTLKSQEAIQAAQALASERSHQRLEPMHLLAALLDPNQQVVRALFTQLGINSAQVLKAAQQGLETLPRVTGGEVSIGPDLAAVLEAAQSEADRMKDQYVSVEHLLLGLAKVKSRTQALLESLGVTAPELLKALQKVRGGQTVTDQNPDDKYQALERYGRDLVEAARMGKMDPVIGRDAEIRRVVQVLSRRTKNNPVLIGEPGVGKTAIAEGLAQRIVSGDVPESLQNRKLIALDMGALVAGAKYRGEFEERLKAVLKDVTDSEGRIILFIDELHLVVGAGKADGAMDAANLLKPALARGELRCIGATTLDEFREHIEKDPALERRFQPVFVGEPSIDDTIAILRGIKEKYEVHHKVKIKDSALVSAAKLASRYITDRFLPDKAIDLVDEAASRLSMELQSVPTEIDVLQRRLLQLQLAQRMLAKEEEEHALDRLAEVEADIEQVEKQLQDLRRQWEMEKSGLGDVQKVREHLESIKNDYGRLWDEIRQKQQHGDRPDESQFQKLAALDSERKALEKRIAENEAAGEEQPKEKTHRLLKREVDSEEIAEVVSQWTGVPVSRMLATEREKLLKLEDQIHLRMVNQEDAVRAVADAVRRSRAGLQDPNRPIGSFLFLGPTGVGKTELAKALAEFLFDSEASMVRIDMSEYGERHNVARLIGAPPGYVGYEEGGRLTEAVRRRPYSVILLDEVEKAHRDVFNVLLQVLDDGRLTDGQGRTVDFRNAVIIMTSNLGSHVIADLSAKGADEATMRNQVQEVLRREFLPEFLNRIDETIIFHPLGRKELAQIVVYQLKRLEHQLAEANLAIRITDAARDRLAEEGFDPTYGARPLKRVIQQRLANPLARALLDQRVSPSDVVAIDWDGKEFTFTPTKS</sequence>
<dbReference type="Pfam" id="PF10431">
    <property type="entry name" value="ClpB_D2-small"/>
    <property type="match status" value="1"/>
</dbReference>
<dbReference type="NCBIfam" id="TIGR03346">
    <property type="entry name" value="chaperone_ClpB"/>
    <property type="match status" value="1"/>
</dbReference>
<protein>
    <recommendedName>
        <fullName evidence="2 10">Chaperone protein ClpB</fullName>
    </recommendedName>
</protein>
<dbReference type="PROSITE" id="PS51903">
    <property type="entry name" value="CLP_R"/>
    <property type="match status" value="1"/>
</dbReference>
<keyword evidence="6 10" id="KW-0175">Coiled coil</keyword>
<keyword evidence="13" id="KW-1185">Reference proteome</keyword>
<feature type="domain" description="Clp R" evidence="11">
    <location>
        <begin position="5"/>
        <end position="146"/>
    </location>
</feature>
<dbReference type="PRINTS" id="PR00300">
    <property type="entry name" value="CLPPROTEASEA"/>
</dbReference>
<dbReference type="Pfam" id="PF02861">
    <property type="entry name" value="Clp_N"/>
    <property type="match status" value="1"/>
</dbReference>
<dbReference type="InterPro" id="IPR050130">
    <property type="entry name" value="ClpA_ClpB"/>
</dbReference>